<keyword evidence="4 10" id="KW-1003">Cell membrane</keyword>
<keyword evidence="6 10" id="KW-0653">Protein transport</keyword>
<dbReference type="GO" id="GO:0009306">
    <property type="term" value="P:protein secretion"/>
    <property type="evidence" value="ECO:0007669"/>
    <property type="project" value="UniProtKB-UniRule"/>
</dbReference>
<evidence type="ECO:0000313" key="12">
    <source>
        <dbReference type="EMBL" id="QDT65954.1"/>
    </source>
</evidence>
<evidence type="ECO:0000256" key="6">
    <source>
        <dbReference type="ARBA" id="ARBA00022927"/>
    </source>
</evidence>
<evidence type="ECO:0000256" key="5">
    <source>
        <dbReference type="ARBA" id="ARBA00022692"/>
    </source>
</evidence>
<dbReference type="InterPro" id="IPR004692">
    <property type="entry name" value="SecG"/>
</dbReference>
<dbReference type="GO" id="GO:0015450">
    <property type="term" value="F:protein-transporting ATPase activity"/>
    <property type="evidence" value="ECO:0007669"/>
    <property type="project" value="UniProtKB-UniRule"/>
</dbReference>
<keyword evidence="13" id="KW-1185">Reference proteome</keyword>
<dbReference type="Proteomes" id="UP000319976">
    <property type="component" value="Chromosome"/>
</dbReference>
<keyword evidence="7 10" id="KW-1133">Transmembrane helix</keyword>
<evidence type="ECO:0000256" key="11">
    <source>
        <dbReference type="SAM" id="MobiDB-lite"/>
    </source>
</evidence>
<dbReference type="RefSeq" id="WP_197439660.1">
    <property type="nucleotide sequence ID" value="NZ_CP036316.1"/>
</dbReference>
<dbReference type="Pfam" id="PF03840">
    <property type="entry name" value="SecG"/>
    <property type="match status" value="1"/>
</dbReference>
<keyword evidence="9 10" id="KW-0472">Membrane</keyword>
<feature type="transmembrane region" description="Helical" evidence="10">
    <location>
        <begin position="54"/>
        <end position="77"/>
    </location>
</feature>
<keyword evidence="5 10" id="KW-0812">Transmembrane</keyword>
<dbReference type="AlphaFoldDB" id="A0A517TC57"/>
<comment type="similarity">
    <text evidence="2 10">Belongs to the SecG family.</text>
</comment>
<dbReference type="PANTHER" id="PTHR34182:SF1">
    <property type="entry name" value="PROTEIN-EXPORT MEMBRANE PROTEIN SECG"/>
    <property type="match status" value="1"/>
</dbReference>
<sequence>MEYFWSYVSMTLLMLVGLFLMFIVLLQRGRGGGLAGAFGGAGGQSALGTKAGDVFTKITIGIAVVWVVLAALCGFALRAETGGEFSNPSANIEEIEPPVAGESGADPFADLPAPSASESGSGIGSDLFDAVDEPKGESGADSSESSDAPK</sequence>
<evidence type="ECO:0000256" key="3">
    <source>
        <dbReference type="ARBA" id="ARBA00022448"/>
    </source>
</evidence>
<keyword evidence="8 10" id="KW-0811">Translocation</keyword>
<evidence type="ECO:0000256" key="2">
    <source>
        <dbReference type="ARBA" id="ARBA00008445"/>
    </source>
</evidence>
<evidence type="ECO:0000256" key="10">
    <source>
        <dbReference type="RuleBase" id="RU365087"/>
    </source>
</evidence>
<evidence type="ECO:0000256" key="4">
    <source>
        <dbReference type="ARBA" id="ARBA00022475"/>
    </source>
</evidence>
<keyword evidence="3 10" id="KW-0813">Transport</keyword>
<dbReference type="PANTHER" id="PTHR34182">
    <property type="entry name" value="PROTEIN-EXPORT MEMBRANE PROTEIN SECG"/>
    <property type="match status" value="1"/>
</dbReference>
<proteinExistence type="inferred from homology"/>
<evidence type="ECO:0000256" key="9">
    <source>
        <dbReference type="ARBA" id="ARBA00023136"/>
    </source>
</evidence>
<protein>
    <recommendedName>
        <fullName evidence="10">Protein-export membrane protein SecG</fullName>
    </recommendedName>
</protein>
<dbReference type="GO" id="GO:0043952">
    <property type="term" value="P:protein transport by the Sec complex"/>
    <property type="evidence" value="ECO:0007669"/>
    <property type="project" value="TreeGrafter"/>
</dbReference>
<name>A0A517TC57_9PLAN</name>
<reference evidence="12 13" key="1">
    <citation type="submission" date="2019-02" db="EMBL/GenBank/DDBJ databases">
        <title>Deep-cultivation of Planctomycetes and their phenomic and genomic characterization uncovers novel biology.</title>
        <authorList>
            <person name="Wiegand S."/>
            <person name="Jogler M."/>
            <person name="Boedeker C."/>
            <person name="Pinto D."/>
            <person name="Vollmers J."/>
            <person name="Rivas-Marin E."/>
            <person name="Kohn T."/>
            <person name="Peeters S.H."/>
            <person name="Heuer A."/>
            <person name="Rast P."/>
            <person name="Oberbeckmann S."/>
            <person name="Bunk B."/>
            <person name="Jeske O."/>
            <person name="Meyerdierks A."/>
            <person name="Storesund J.E."/>
            <person name="Kallscheuer N."/>
            <person name="Luecker S."/>
            <person name="Lage O.M."/>
            <person name="Pohl T."/>
            <person name="Merkel B.J."/>
            <person name="Hornburger P."/>
            <person name="Mueller R.-W."/>
            <person name="Bruemmer F."/>
            <person name="Labrenz M."/>
            <person name="Spormann A.M."/>
            <person name="Op den Camp H."/>
            <person name="Overmann J."/>
            <person name="Amann R."/>
            <person name="Jetten M.S.M."/>
            <person name="Mascher T."/>
            <person name="Medema M.H."/>
            <person name="Devos D.P."/>
            <person name="Kaster A.-K."/>
            <person name="Ovreas L."/>
            <person name="Rohde M."/>
            <person name="Galperin M.Y."/>
            <person name="Jogler C."/>
        </authorList>
    </citation>
    <scope>NUCLEOTIDE SEQUENCE [LARGE SCALE GENOMIC DNA]</scope>
    <source>
        <strain evidence="12 13">V22</strain>
    </source>
</reference>
<comment type="subcellular location">
    <subcellularLocation>
        <location evidence="1 10">Cell membrane</location>
        <topology evidence="1 10">Multi-pass membrane protein</topology>
    </subcellularLocation>
</comment>
<organism evidence="12 13">
    <name type="scientific">Calycomorphotria hydatis</name>
    <dbReference type="NCBI Taxonomy" id="2528027"/>
    <lineage>
        <taxon>Bacteria</taxon>
        <taxon>Pseudomonadati</taxon>
        <taxon>Planctomycetota</taxon>
        <taxon>Planctomycetia</taxon>
        <taxon>Planctomycetales</taxon>
        <taxon>Planctomycetaceae</taxon>
        <taxon>Calycomorphotria</taxon>
    </lineage>
</organism>
<feature type="transmembrane region" description="Helical" evidence="10">
    <location>
        <begin position="6"/>
        <end position="26"/>
    </location>
</feature>
<dbReference type="EMBL" id="CP036316">
    <property type="protein sequence ID" value="QDT65954.1"/>
    <property type="molecule type" value="Genomic_DNA"/>
</dbReference>
<dbReference type="GO" id="GO:0065002">
    <property type="term" value="P:intracellular protein transmembrane transport"/>
    <property type="evidence" value="ECO:0007669"/>
    <property type="project" value="TreeGrafter"/>
</dbReference>
<evidence type="ECO:0000256" key="8">
    <source>
        <dbReference type="ARBA" id="ARBA00023010"/>
    </source>
</evidence>
<dbReference type="NCBIfam" id="TIGR00810">
    <property type="entry name" value="secG"/>
    <property type="match status" value="1"/>
</dbReference>
<evidence type="ECO:0000313" key="13">
    <source>
        <dbReference type="Proteomes" id="UP000319976"/>
    </source>
</evidence>
<evidence type="ECO:0000256" key="7">
    <source>
        <dbReference type="ARBA" id="ARBA00022989"/>
    </source>
</evidence>
<feature type="compositionally biased region" description="Low complexity" evidence="11">
    <location>
        <begin position="139"/>
        <end position="150"/>
    </location>
</feature>
<dbReference type="KEGG" id="chya:V22_32180"/>
<dbReference type="GO" id="GO:0005886">
    <property type="term" value="C:plasma membrane"/>
    <property type="evidence" value="ECO:0007669"/>
    <property type="project" value="UniProtKB-SubCell"/>
</dbReference>
<feature type="region of interest" description="Disordered" evidence="11">
    <location>
        <begin position="83"/>
        <end position="150"/>
    </location>
</feature>
<comment type="function">
    <text evidence="10">Involved in protein export. Participates in an early event of protein translocation.</text>
</comment>
<gene>
    <name evidence="12" type="ORF">V22_32180</name>
</gene>
<evidence type="ECO:0000256" key="1">
    <source>
        <dbReference type="ARBA" id="ARBA00004651"/>
    </source>
</evidence>
<accession>A0A517TC57</accession>